<proteinExistence type="predicted"/>
<evidence type="ECO:0000313" key="2">
    <source>
        <dbReference type="EMBL" id="QAT88035.1"/>
    </source>
</evidence>
<dbReference type="InterPro" id="IPR001173">
    <property type="entry name" value="Glyco_trans_2-like"/>
</dbReference>
<dbReference type="AlphaFoldDB" id="A0A410S1D7"/>
<dbReference type="Proteomes" id="UP000288758">
    <property type="component" value="Chromosome"/>
</dbReference>
<dbReference type="Gene3D" id="3.90.550.10">
    <property type="entry name" value="Spore Coat Polysaccharide Biosynthesis Protein SpsA, Chain A"/>
    <property type="match status" value="1"/>
</dbReference>
<sequence length="246" mass="27216">MVNDGASFNAEQQAALRELLHPLPLVVLDNRRTPGAAGAWNTGLEHLLALSRDGFVALLDDDDTWEASHVAENIRAAERARADIVVSGLRLVMDGLERERVLPEGLVPGDFLVGNPGWQGSNTFVSRRLWATVRGFRDGLRSLNDRDLAIRLLRATGSRIAYTGQWTATWHLSTQGDALSSPRSPAKISGLRWFWRLYGGEMSKAQAEAFFARAEGLFGVRRTEIEARGEDVPPHQRPWGDLHESG</sequence>
<name>A0A410S1D7_CORCK</name>
<reference evidence="2 3" key="1">
    <citation type="submission" date="2018-12" db="EMBL/GenBank/DDBJ databases">
        <title>Complete Genome Sequence of the Corallopyronin A producing Myxobacterium Corallococcus coralloides B035.</title>
        <authorList>
            <person name="Bouhired S.M."/>
            <person name="Rupp O."/>
            <person name="Blom J."/>
            <person name="Schaeberle T.F."/>
            <person name="Kehraus S."/>
            <person name="Schiefer A."/>
            <person name="Pfarr K."/>
            <person name="Goesmann A."/>
            <person name="Hoerauf A."/>
            <person name="Koenig G.M."/>
        </authorList>
    </citation>
    <scope>NUCLEOTIDE SEQUENCE [LARGE SCALE GENOMIC DNA]</scope>
    <source>
        <strain evidence="2 3">B035</strain>
    </source>
</reference>
<evidence type="ECO:0000259" key="1">
    <source>
        <dbReference type="Pfam" id="PF00535"/>
    </source>
</evidence>
<accession>A0A410S1D7</accession>
<dbReference type="SUPFAM" id="SSF53448">
    <property type="entry name" value="Nucleotide-diphospho-sugar transferases"/>
    <property type="match status" value="1"/>
</dbReference>
<organism evidence="2 3">
    <name type="scientific">Corallococcus coralloides</name>
    <name type="common">Myxococcus coralloides</name>
    <dbReference type="NCBI Taxonomy" id="184914"/>
    <lineage>
        <taxon>Bacteria</taxon>
        <taxon>Pseudomonadati</taxon>
        <taxon>Myxococcota</taxon>
        <taxon>Myxococcia</taxon>
        <taxon>Myxococcales</taxon>
        <taxon>Cystobacterineae</taxon>
        <taxon>Myxococcaceae</taxon>
        <taxon>Corallococcus</taxon>
    </lineage>
</organism>
<gene>
    <name evidence="2" type="ORF">EJ065_6506</name>
</gene>
<dbReference type="InterPro" id="IPR029044">
    <property type="entry name" value="Nucleotide-diphossugar_trans"/>
</dbReference>
<dbReference type="Pfam" id="PF00535">
    <property type="entry name" value="Glycos_transf_2"/>
    <property type="match status" value="1"/>
</dbReference>
<evidence type="ECO:0000313" key="3">
    <source>
        <dbReference type="Proteomes" id="UP000288758"/>
    </source>
</evidence>
<protein>
    <recommendedName>
        <fullName evidence="1">Glycosyltransferase 2-like domain-containing protein</fullName>
    </recommendedName>
</protein>
<dbReference type="EMBL" id="CP034669">
    <property type="protein sequence ID" value="QAT88035.1"/>
    <property type="molecule type" value="Genomic_DNA"/>
</dbReference>
<feature type="domain" description="Glycosyltransferase 2-like" evidence="1">
    <location>
        <begin position="9"/>
        <end position="98"/>
    </location>
</feature>